<dbReference type="RefSeq" id="WP_262847943.1">
    <property type="nucleotide sequence ID" value="NZ_JANZYP010000069.1"/>
</dbReference>
<accession>A0ABV9EIJ0</accession>
<keyword evidence="3" id="KW-1185">Reference proteome</keyword>
<evidence type="ECO:0000259" key="1">
    <source>
        <dbReference type="Pfam" id="PF05117"/>
    </source>
</evidence>
<protein>
    <submittedName>
        <fullName evidence="2">DUF695 domain-containing protein</fullName>
    </submittedName>
</protein>
<evidence type="ECO:0000313" key="3">
    <source>
        <dbReference type="Proteomes" id="UP001595891"/>
    </source>
</evidence>
<comment type="caution">
    <text evidence="2">The sequence shown here is derived from an EMBL/GenBank/DDBJ whole genome shotgun (WGS) entry which is preliminary data.</text>
</comment>
<dbReference type="InterPro" id="IPR016097">
    <property type="entry name" value="DUF695"/>
</dbReference>
<sequence length="347" mass="37010">MRLFGRGSEPGEPVGGVADFWVWWAEARPKIDSLLVTEDVPALAEVIAPAVAALDPGLTWDVVPGKAALRALVVSAAGNPELRPLAHRWALAAPPSDALWEFHPSRPANRGATEMTLDVGGREFALDKLVLGLRVPNGTPRIDVTAFHPIFPDLTDEVRTEATLLALDWILGEDEVARWVGDIVAATFQPLDAVPAVHLPAVVADLASEYQQEQWALMEGRTAGGARLVATARYPLRPVDHPLLDQHIEITLPYTEADEDGLPEGASAAALREFEERLAAGLEGLGGTALLAAHMSAEGTRVLHVYADPSAGAAALAEELAASWDEGRAQVESQEDPGWIAISPFLS</sequence>
<evidence type="ECO:0000313" key="2">
    <source>
        <dbReference type="EMBL" id="MFC4588316.1"/>
    </source>
</evidence>
<name>A0ABV9EIJ0_9ACTN</name>
<reference evidence="3" key="1">
    <citation type="journal article" date="2019" name="Int. J. Syst. Evol. Microbiol.">
        <title>The Global Catalogue of Microorganisms (GCM) 10K type strain sequencing project: providing services to taxonomists for standard genome sequencing and annotation.</title>
        <authorList>
            <consortium name="The Broad Institute Genomics Platform"/>
            <consortium name="The Broad Institute Genome Sequencing Center for Infectious Disease"/>
            <person name="Wu L."/>
            <person name="Ma J."/>
        </authorList>
    </citation>
    <scope>NUCLEOTIDE SEQUENCE [LARGE SCALE GENOMIC DNA]</scope>
    <source>
        <strain evidence="3">CCUG 49560</strain>
    </source>
</reference>
<dbReference type="Proteomes" id="UP001595891">
    <property type="component" value="Unassembled WGS sequence"/>
</dbReference>
<feature type="domain" description="DUF695" evidence="1">
    <location>
        <begin position="244"/>
        <end position="342"/>
    </location>
</feature>
<dbReference type="Pfam" id="PF05117">
    <property type="entry name" value="DUF695"/>
    <property type="match status" value="1"/>
</dbReference>
<dbReference type="EMBL" id="JBHSFN010000011">
    <property type="protein sequence ID" value="MFC4588316.1"/>
    <property type="molecule type" value="Genomic_DNA"/>
</dbReference>
<proteinExistence type="predicted"/>
<gene>
    <name evidence="2" type="ORF">ACFO8L_19660</name>
</gene>
<organism evidence="2 3">
    <name type="scientific">Sphaerisporangium corydalis</name>
    <dbReference type="NCBI Taxonomy" id="1441875"/>
    <lineage>
        <taxon>Bacteria</taxon>
        <taxon>Bacillati</taxon>
        <taxon>Actinomycetota</taxon>
        <taxon>Actinomycetes</taxon>
        <taxon>Streptosporangiales</taxon>
        <taxon>Streptosporangiaceae</taxon>
        <taxon>Sphaerisporangium</taxon>
    </lineage>
</organism>